<dbReference type="PANTHER" id="PTHR33741">
    <property type="entry name" value="TRANSMEMBRANE PROTEIN DDB_G0269096-RELATED"/>
    <property type="match status" value="1"/>
</dbReference>
<reference evidence="4" key="1">
    <citation type="submission" date="2020-12" db="EMBL/GenBank/DDBJ databases">
        <title>Metabolic potential, ecology and presence of endohyphal bacteria is reflected in genomic diversity of Mucoromycotina.</title>
        <authorList>
            <person name="Muszewska A."/>
            <person name="Okrasinska A."/>
            <person name="Steczkiewicz K."/>
            <person name="Drgas O."/>
            <person name="Orlowska M."/>
            <person name="Perlinska-Lenart U."/>
            <person name="Aleksandrzak-Piekarczyk T."/>
            <person name="Szatraj K."/>
            <person name="Zielenkiewicz U."/>
            <person name="Pilsyk S."/>
            <person name="Malc E."/>
            <person name="Mieczkowski P."/>
            <person name="Kruszewska J.S."/>
            <person name="Biernat P."/>
            <person name="Pawlowska J."/>
        </authorList>
    </citation>
    <scope>NUCLEOTIDE SEQUENCE</scope>
    <source>
        <strain evidence="4">CBS 226.32</strain>
    </source>
</reference>
<dbReference type="PROSITE" id="PS51035">
    <property type="entry name" value="BAG"/>
    <property type="match status" value="1"/>
</dbReference>
<feature type="compositionally biased region" description="Acidic residues" evidence="1">
    <location>
        <begin position="172"/>
        <end position="183"/>
    </location>
</feature>
<feature type="region of interest" description="Disordered" evidence="1">
    <location>
        <begin position="351"/>
        <end position="386"/>
    </location>
</feature>
<dbReference type="GO" id="GO:0051087">
    <property type="term" value="F:protein-folding chaperone binding"/>
    <property type="evidence" value="ECO:0007669"/>
    <property type="project" value="InterPro"/>
</dbReference>
<dbReference type="Pfam" id="PF04982">
    <property type="entry name" value="TM_HPP"/>
    <property type="match status" value="1"/>
</dbReference>
<dbReference type="SUPFAM" id="SSF63491">
    <property type="entry name" value="BAG domain"/>
    <property type="match status" value="1"/>
</dbReference>
<dbReference type="Proteomes" id="UP000650833">
    <property type="component" value="Unassembled WGS sequence"/>
</dbReference>
<feature type="transmembrane region" description="Helical" evidence="2">
    <location>
        <begin position="644"/>
        <end position="663"/>
    </location>
</feature>
<sequence length="859" mass="96881">MSTIVISEDNLTLDDFLQLQSLLNHEQGECDKHIEACYQQNKPHIHPGNLHPHAIKFRRAINPQAAHESQLEKKRLEHAILTLQYLKDQYRRQRAAQIQAYLEEYRRQALIRAVLQEEEERYYRQCIAAALEQRRVNLLWQQFVDAKRQEALVQQLQNQQVNEQKEQAIEDKTDDDDEDDEGYSEYHSQQLANLLKQIFNLQHPEQDITAEDLESETATNVNVINNNKSKDEQQSMAEVWKYLNEQKADSETPRTAFFSSEHDQVLGAGKEQNSESNEQSSESNEQNSESNEQQETESVGSPASLSDNDQIKALPPLQDHVITLQDLIQKLAAEPVLVGEQYNKYDAPIQSFTKEPLREATPPPPTITTTTNENKDDETEKSKEKTKKAFLPQHILTEAEPTPTLENMPNTPLDNVSIKDDSHFVDTIAAEQQNQETPADPRKKKALEELDHISDQLSNNSDLVKRWNQVLLHSANLSFTRQQEGTLLLTASTDANRQFLGSEDEIMRVMLKLDSIDSLGDEDVRLKRKSLVKKCEHMLEEKPNHVVKNLPIWRIYLWGFIAAWIGIAVLEIIFAYGPSFQTHHTPMIIASFGASAVLIYGVIESPLAQPRNVIGGQIIGAVVGVIISQLFLGIQKNWASDGQFIVVQWVAGATAMALSLVVMQVTKCVHPPGGATALIPAVTTAILEIKWFYIGVVALSSIIQVAVACLINNIERKYPLYWWAPNELPTKVNSNELAAVLSIPHSPHGPEDVVLDNLTEAEEGRINASKDNDNDNDNDKVAQKYHKSFSPSSSSSVTTYEKHHMVVDQAITTLQKRAQNSDTKYILLTTNSLIHSSDISLTKDEKAILDTLIQKLNPQ</sequence>
<dbReference type="InterPro" id="IPR003103">
    <property type="entry name" value="BAG_domain"/>
</dbReference>
<evidence type="ECO:0000259" key="3">
    <source>
        <dbReference type="PROSITE" id="PS51035"/>
    </source>
</evidence>
<evidence type="ECO:0000313" key="5">
    <source>
        <dbReference type="Proteomes" id="UP000650833"/>
    </source>
</evidence>
<dbReference type="InterPro" id="IPR007065">
    <property type="entry name" value="HPP"/>
</dbReference>
<gene>
    <name evidence="4" type="ORF">INT46_009341</name>
</gene>
<dbReference type="EMBL" id="JAEPRC010000350">
    <property type="protein sequence ID" value="KAG2199477.1"/>
    <property type="molecule type" value="Genomic_DNA"/>
</dbReference>
<feature type="region of interest" description="Disordered" evidence="1">
    <location>
        <begin position="267"/>
        <end position="310"/>
    </location>
</feature>
<dbReference type="AlphaFoldDB" id="A0A8H7UZ44"/>
<organism evidence="4 5">
    <name type="scientific">Mucor plumbeus</name>
    <dbReference type="NCBI Taxonomy" id="97098"/>
    <lineage>
        <taxon>Eukaryota</taxon>
        <taxon>Fungi</taxon>
        <taxon>Fungi incertae sedis</taxon>
        <taxon>Mucoromycota</taxon>
        <taxon>Mucoromycotina</taxon>
        <taxon>Mucoromycetes</taxon>
        <taxon>Mucorales</taxon>
        <taxon>Mucorineae</taxon>
        <taxon>Mucoraceae</taxon>
        <taxon>Mucor</taxon>
    </lineage>
</organism>
<feature type="compositionally biased region" description="Low complexity" evidence="1">
    <location>
        <begin position="274"/>
        <end position="298"/>
    </location>
</feature>
<evidence type="ECO:0000313" key="4">
    <source>
        <dbReference type="EMBL" id="KAG2199477.1"/>
    </source>
</evidence>
<dbReference type="Pfam" id="PF02179">
    <property type="entry name" value="BAG"/>
    <property type="match status" value="1"/>
</dbReference>
<keyword evidence="2" id="KW-0472">Membrane</keyword>
<evidence type="ECO:0000256" key="2">
    <source>
        <dbReference type="SAM" id="Phobius"/>
    </source>
</evidence>
<keyword evidence="2" id="KW-0812">Transmembrane</keyword>
<feature type="transmembrane region" description="Helical" evidence="2">
    <location>
        <begin position="555"/>
        <end position="576"/>
    </location>
</feature>
<keyword evidence="2" id="KW-1133">Transmembrane helix</keyword>
<feature type="compositionally biased region" description="Polar residues" evidence="1">
    <location>
        <begin position="299"/>
        <end position="308"/>
    </location>
</feature>
<comment type="caution">
    <text evidence="4">The sequence shown here is derived from an EMBL/GenBank/DDBJ whole genome shotgun (WGS) entry which is preliminary data.</text>
</comment>
<dbReference type="PANTHER" id="PTHR33741:SF5">
    <property type="entry name" value="TRANSMEMBRANE PROTEIN DDB_G0269096-RELATED"/>
    <property type="match status" value="1"/>
</dbReference>
<name>A0A8H7UZ44_9FUNG</name>
<feature type="region of interest" description="Disordered" evidence="1">
    <location>
        <begin position="159"/>
        <end position="185"/>
    </location>
</feature>
<dbReference type="InterPro" id="IPR036533">
    <property type="entry name" value="BAG_dom_sf"/>
</dbReference>
<accession>A0A8H7UZ44</accession>
<feature type="transmembrane region" description="Helical" evidence="2">
    <location>
        <begin position="614"/>
        <end position="632"/>
    </location>
</feature>
<protein>
    <recommendedName>
        <fullName evidence="3">BAG domain-containing protein</fullName>
    </recommendedName>
</protein>
<feature type="domain" description="BAG" evidence="3">
    <location>
        <begin position="494"/>
        <end position="541"/>
    </location>
</feature>
<dbReference type="InterPro" id="IPR058581">
    <property type="entry name" value="TM_HPP"/>
</dbReference>
<dbReference type="OrthoDB" id="333905at2759"/>
<dbReference type="Gene3D" id="1.20.58.120">
    <property type="entry name" value="BAG domain"/>
    <property type="match status" value="1"/>
</dbReference>
<keyword evidence="5" id="KW-1185">Reference proteome</keyword>
<proteinExistence type="predicted"/>
<feature type="transmembrane region" description="Helical" evidence="2">
    <location>
        <begin position="588"/>
        <end position="608"/>
    </location>
</feature>
<feature type="transmembrane region" description="Helical" evidence="2">
    <location>
        <begin position="691"/>
        <end position="711"/>
    </location>
</feature>
<evidence type="ECO:0000256" key="1">
    <source>
        <dbReference type="SAM" id="MobiDB-lite"/>
    </source>
</evidence>